<evidence type="ECO:0000256" key="1">
    <source>
        <dbReference type="SAM" id="MobiDB-lite"/>
    </source>
</evidence>
<keyword evidence="3" id="KW-1185">Reference proteome</keyword>
<name>G0M6Q4_CAEBE</name>
<feature type="compositionally biased region" description="Polar residues" evidence="1">
    <location>
        <begin position="25"/>
        <end position="35"/>
    </location>
</feature>
<dbReference type="InParanoid" id="G0M6Q4"/>
<proteinExistence type="predicted"/>
<sequence length="35" mass="3830">MHNEDNQLGELLARRKASPNGISPAPSTQQILDEV</sequence>
<evidence type="ECO:0000313" key="2">
    <source>
        <dbReference type="EMBL" id="EGT29903.1"/>
    </source>
</evidence>
<dbReference type="AlphaFoldDB" id="G0M6Q4"/>
<dbReference type="Proteomes" id="UP000008068">
    <property type="component" value="Unassembled WGS sequence"/>
</dbReference>
<gene>
    <name evidence="2" type="ORF">CAEBREN_28476</name>
</gene>
<organism evidence="3">
    <name type="scientific">Caenorhabditis brenneri</name>
    <name type="common">Nematode worm</name>
    <dbReference type="NCBI Taxonomy" id="135651"/>
    <lineage>
        <taxon>Eukaryota</taxon>
        <taxon>Metazoa</taxon>
        <taxon>Ecdysozoa</taxon>
        <taxon>Nematoda</taxon>
        <taxon>Chromadorea</taxon>
        <taxon>Rhabditida</taxon>
        <taxon>Rhabditina</taxon>
        <taxon>Rhabditomorpha</taxon>
        <taxon>Rhabditoidea</taxon>
        <taxon>Rhabditidae</taxon>
        <taxon>Peloderinae</taxon>
        <taxon>Caenorhabditis</taxon>
    </lineage>
</organism>
<protein>
    <submittedName>
        <fullName evidence="2">Uncharacterized protein</fullName>
    </submittedName>
</protein>
<feature type="region of interest" description="Disordered" evidence="1">
    <location>
        <begin position="1"/>
        <end position="35"/>
    </location>
</feature>
<accession>G0M6Q4</accession>
<dbReference type="HOGENOM" id="CLU_3368940_0_0_1"/>
<dbReference type="EMBL" id="GL379786">
    <property type="protein sequence ID" value="EGT29903.1"/>
    <property type="molecule type" value="Genomic_DNA"/>
</dbReference>
<reference evidence="3" key="1">
    <citation type="submission" date="2011-07" db="EMBL/GenBank/DDBJ databases">
        <authorList>
            <consortium name="Caenorhabditis brenneri Sequencing and Analysis Consortium"/>
            <person name="Wilson R.K."/>
        </authorList>
    </citation>
    <scope>NUCLEOTIDE SEQUENCE [LARGE SCALE GENOMIC DNA]</scope>
    <source>
        <strain evidence="3">PB2801</strain>
    </source>
</reference>
<evidence type="ECO:0000313" key="3">
    <source>
        <dbReference type="Proteomes" id="UP000008068"/>
    </source>
</evidence>